<gene>
    <name evidence="2" type="ORF">H9882_02730</name>
</gene>
<feature type="transmembrane region" description="Helical" evidence="1">
    <location>
        <begin position="182"/>
        <end position="208"/>
    </location>
</feature>
<feature type="transmembrane region" description="Helical" evidence="1">
    <location>
        <begin position="320"/>
        <end position="338"/>
    </location>
</feature>
<feature type="transmembrane region" description="Helical" evidence="1">
    <location>
        <begin position="101"/>
        <end position="122"/>
    </location>
</feature>
<feature type="transmembrane region" description="Helical" evidence="1">
    <location>
        <begin position="129"/>
        <end position="150"/>
    </location>
</feature>
<keyword evidence="1" id="KW-1133">Transmembrane helix</keyword>
<feature type="transmembrane region" description="Helical" evidence="1">
    <location>
        <begin position="21"/>
        <end position="38"/>
    </location>
</feature>
<feature type="transmembrane region" description="Helical" evidence="1">
    <location>
        <begin position="371"/>
        <end position="392"/>
    </location>
</feature>
<dbReference type="EMBL" id="JAHLFP010000019">
    <property type="protein sequence ID" value="MBU3805792.1"/>
    <property type="molecule type" value="Genomic_DNA"/>
</dbReference>
<evidence type="ECO:0000256" key="1">
    <source>
        <dbReference type="SAM" id="Phobius"/>
    </source>
</evidence>
<evidence type="ECO:0000313" key="3">
    <source>
        <dbReference type="Proteomes" id="UP000713596"/>
    </source>
</evidence>
<evidence type="ECO:0000313" key="2">
    <source>
        <dbReference type="EMBL" id="MBU3805792.1"/>
    </source>
</evidence>
<name>A0A948WNQ7_9FIRM</name>
<comment type="caution">
    <text evidence="2">The sequence shown here is derived from an EMBL/GenBank/DDBJ whole genome shotgun (WGS) entry which is preliminary data.</text>
</comment>
<dbReference type="AlphaFoldDB" id="A0A948WNQ7"/>
<accession>A0A948WNQ7</accession>
<feature type="transmembrane region" description="Helical" evidence="1">
    <location>
        <begin position="228"/>
        <end position="251"/>
    </location>
</feature>
<reference evidence="2" key="2">
    <citation type="submission" date="2021-04" db="EMBL/GenBank/DDBJ databases">
        <authorList>
            <person name="Gilroy R."/>
        </authorList>
    </citation>
    <scope>NUCLEOTIDE SEQUENCE</scope>
    <source>
        <strain evidence="2">B5_2728</strain>
    </source>
</reference>
<feature type="transmembrane region" description="Helical" evidence="1">
    <location>
        <begin position="350"/>
        <end position="365"/>
    </location>
</feature>
<feature type="transmembrane region" description="Helical" evidence="1">
    <location>
        <begin position="156"/>
        <end position="175"/>
    </location>
</feature>
<reference evidence="2" key="1">
    <citation type="journal article" date="2021" name="PeerJ">
        <title>Extensive microbial diversity within the chicken gut microbiome revealed by metagenomics and culture.</title>
        <authorList>
            <person name="Gilroy R."/>
            <person name="Ravi A."/>
            <person name="Getino M."/>
            <person name="Pursley I."/>
            <person name="Horton D.L."/>
            <person name="Alikhan N.F."/>
            <person name="Baker D."/>
            <person name="Gharbi K."/>
            <person name="Hall N."/>
            <person name="Watson M."/>
            <person name="Adriaenssens E.M."/>
            <person name="Foster-Nyarko E."/>
            <person name="Jarju S."/>
            <person name="Secka A."/>
            <person name="Antonio M."/>
            <person name="Oren A."/>
            <person name="Chaudhuri R.R."/>
            <person name="La Ragione R."/>
            <person name="Hildebrand F."/>
            <person name="Pallen M.J."/>
        </authorList>
    </citation>
    <scope>NUCLEOTIDE SEQUENCE</scope>
    <source>
        <strain evidence="2">B5_2728</strain>
    </source>
</reference>
<dbReference type="Proteomes" id="UP000713596">
    <property type="component" value="Unassembled WGS sequence"/>
</dbReference>
<keyword evidence="1" id="KW-0812">Transmembrane</keyword>
<feature type="transmembrane region" description="Helical" evidence="1">
    <location>
        <begin position="293"/>
        <end position="314"/>
    </location>
</feature>
<organism evidence="2 3">
    <name type="scientific">Candidatus Allofournierella pullistercoris</name>
    <dbReference type="NCBI Taxonomy" id="2838597"/>
    <lineage>
        <taxon>Bacteria</taxon>
        <taxon>Bacillati</taxon>
        <taxon>Bacillota</taxon>
        <taxon>Clostridia</taxon>
        <taxon>Eubacteriales</taxon>
        <taxon>Oscillospiraceae</taxon>
        <taxon>Allofournierella</taxon>
    </lineage>
</organism>
<keyword evidence="1" id="KW-0472">Membrane</keyword>
<sequence>MKRLHIQGYLLDRKLDSRVLIALYPVLILLGKVVRWTIMKGTLVGFSKGWGWIDPIMNGGWSWQFFGMDELVEGDVGTGDNTFTFFKFFWKFFWAEVPDSFVSFEIFITVTFGLALLFVLAGMRKRLNLVEASFVALSVMVISVYCFALSKEPFQMAFFFLMYAVLQTAAIPTRYKFTGGLLVILLSASCFRTYYVLIVVFAVVYEILLRTLYRPGRLFHHFDKQGRLSWTAIAVQFLCMGVVYFIMMLVLRFSMYELYARFEGALLYASEATSGSNTYMENIFLINNSSPNVATVAVEYMFAVVRLLFPLELIGNGPKYWPYVAYQLFMTLFMFRTIRNYSTNTRTQNVAMIIFVGFVFASAAFEVDYGAWVRHCAVTIPVVLVMSGISAIKE</sequence>
<protein>
    <submittedName>
        <fullName evidence="2">Uncharacterized protein</fullName>
    </submittedName>
</protein>
<proteinExistence type="predicted"/>